<comment type="caution">
    <text evidence="1">The sequence shown here is derived from an EMBL/GenBank/DDBJ whole genome shotgun (WGS) entry which is preliminary data.</text>
</comment>
<dbReference type="EMBL" id="JACHIO010000011">
    <property type="protein sequence ID" value="MBB5064461.1"/>
    <property type="molecule type" value="Genomic_DNA"/>
</dbReference>
<protein>
    <submittedName>
        <fullName evidence="1">Uncharacterized protein</fullName>
    </submittedName>
</protein>
<dbReference type="Proteomes" id="UP000584867">
    <property type="component" value="Unassembled WGS sequence"/>
</dbReference>
<accession>A0A7W7ZQV5</accession>
<gene>
    <name evidence="1" type="ORF">HDF15_002819</name>
</gene>
<evidence type="ECO:0000313" key="1">
    <source>
        <dbReference type="EMBL" id="MBB5064461.1"/>
    </source>
</evidence>
<dbReference type="AlphaFoldDB" id="A0A7W7ZQV5"/>
<sequence length="44" mass="4773">MCHINLSGTKRSSKLIVNYLPTNNSGLLARNDAKAALYLSRLGP</sequence>
<evidence type="ECO:0000313" key="2">
    <source>
        <dbReference type="Proteomes" id="UP000584867"/>
    </source>
</evidence>
<reference evidence="1 2" key="1">
    <citation type="submission" date="2020-08" db="EMBL/GenBank/DDBJ databases">
        <title>Genomic Encyclopedia of Type Strains, Phase IV (KMG-V): Genome sequencing to study the core and pangenomes of soil and plant-associated prokaryotes.</title>
        <authorList>
            <person name="Whitman W."/>
        </authorList>
    </citation>
    <scope>NUCLEOTIDE SEQUENCE [LARGE SCALE GENOMIC DNA]</scope>
    <source>
        <strain evidence="1 2">X5P3</strain>
    </source>
</reference>
<organism evidence="1 2">
    <name type="scientific">Granulicella mallensis</name>
    <dbReference type="NCBI Taxonomy" id="940614"/>
    <lineage>
        <taxon>Bacteria</taxon>
        <taxon>Pseudomonadati</taxon>
        <taxon>Acidobacteriota</taxon>
        <taxon>Terriglobia</taxon>
        <taxon>Terriglobales</taxon>
        <taxon>Acidobacteriaceae</taxon>
        <taxon>Granulicella</taxon>
    </lineage>
</organism>
<proteinExistence type="predicted"/>
<name>A0A7W7ZQV5_9BACT</name>